<reference evidence="2" key="1">
    <citation type="journal article" date="2019" name="Int. J. Syst. Evol. Microbiol.">
        <title>The Global Catalogue of Microorganisms (GCM) 10K type strain sequencing project: providing services to taxonomists for standard genome sequencing and annotation.</title>
        <authorList>
            <consortium name="The Broad Institute Genomics Platform"/>
            <consortium name="The Broad Institute Genome Sequencing Center for Infectious Disease"/>
            <person name="Wu L."/>
            <person name="Ma J."/>
        </authorList>
    </citation>
    <scope>NUCLEOTIDE SEQUENCE [LARGE SCALE GENOMIC DNA]</scope>
    <source>
        <strain evidence="2">JCM 13002</strain>
    </source>
</reference>
<accession>A0ABP4E4P1</accession>
<proteinExistence type="predicted"/>
<comment type="caution">
    <text evidence="1">The sequence shown here is derived from an EMBL/GenBank/DDBJ whole genome shotgun (WGS) entry which is preliminary data.</text>
</comment>
<gene>
    <name evidence="1" type="ORF">GCM10009663_38560</name>
</gene>
<organism evidence="1 2">
    <name type="scientific">Kitasatospora arboriphila</name>
    <dbReference type="NCBI Taxonomy" id="258052"/>
    <lineage>
        <taxon>Bacteria</taxon>
        <taxon>Bacillati</taxon>
        <taxon>Actinomycetota</taxon>
        <taxon>Actinomycetes</taxon>
        <taxon>Kitasatosporales</taxon>
        <taxon>Streptomycetaceae</taxon>
        <taxon>Kitasatospora</taxon>
    </lineage>
</organism>
<protein>
    <submittedName>
        <fullName evidence="1">Uncharacterized protein</fullName>
    </submittedName>
</protein>
<dbReference type="EMBL" id="BAAALD010000035">
    <property type="protein sequence ID" value="GAA1091059.1"/>
    <property type="molecule type" value="Genomic_DNA"/>
</dbReference>
<name>A0ABP4E4P1_9ACTN</name>
<keyword evidence="2" id="KW-1185">Reference proteome</keyword>
<dbReference type="RefSeq" id="WP_344624878.1">
    <property type="nucleotide sequence ID" value="NZ_BAAALD010000035.1"/>
</dbReference>
<evidence type="ECO:0000313" key="1">
    <source>
        <dbReference type="EMBL" id="GAA1091059.1"/>
    </source>
</evidence>
<dbReference type="Proteomes" id="UP001499987">
    <property type="component" value="Unassembled WGS sequence"/>
</dbReference>
<sequence length="112" mass="12217">MKRPGGTWWEHRRDRELAALVDELALWGHEDLDDPGAGELAALIRRSAREAAGPHPADAVPGTAAHLELAAAAAREADAFRGSFLPQVVRNLTRARNHLRHARATRPADHQG</sequence>
<evidence type="ECO:0000313" key="2">
    <source>
        <dbReference type="Proteomes" id="UP001499987"/>
    </source>
</evidence>